<dbReference type="OrthoDB" id="5405293at2"/>
<accession>A0A2K9LI40</accession>
<dbReference type="InterPro" id="IPR016143">
    <property type="entry name" value="Citrate_synth-like_sm_a-sub"/>
</dbReference>
<dbReference type="InterPro" id="IPR036969">
    <property type="entry name" value="Citrate_synthase_sf"/>
</dbReference>
<evidence type="ECO:0000256" key="1">
    <source>
        <dbReference type="ARBA" id="ARBA00004751"/>
    </source>
</evidence>
<dbReference type="GO" id="GO:0006099">
    <property type="term" value="P:tricarboxylic acid cycle"/>
    <property type="evidence" value="ECO:0007669"/>
    <property type="project" value="UniProtKB-UniPathway"/>
</dbReference>
<evidence type="ECO:0000313" key="4">
    <source>
        <dbReference type="Proteomes" id="UP000235116"/>
    </source>
</evidence>
<proteinExistence type="predicted"/>
<gene>
    <name evidence="3" type="ORF">Kalk_05610</name>
</gene>
<dbReference type="RefSeq" id="WP_101893271.1">
    <property type="nucleotide sequence ID" value="NZ_CP022684.1"/>
</dbReference>
<dbReference type="SUPFAM" id="SSF48256">
    <property type="entry name" value="Citrate synthase"/>
    <property type="match status" value="1"/>
</dbReference>
<dbReference type="Gene3D" id="1.10.230.10">
    <property type="entry name" value="Cytochrome P450-Terp, domain 2"/>
    <property type="match status" value="1"/>
</dbReference>
<evidence type="ECO:0000313" key="3">
    <source>
        <dbReference type="EMBL" id="AUM11933.1"/>
    </source>
</evidence>
<dbReference type="EMBL" id="CP022684">
    <property type="protein sequence ID" value="AUM11933.1"/>
    <property type="molecule type" value="Genomic_DNA"/>
</dbReference>
<organism evidence="3 4">
    <name type="scientific">Ketobacter alkanivorans</name>
    <dbReference type="NCBI Taxonomy" id="1917421"/>
    <lineage>
        <taxon>Bacteria</taxon>
        <taxon>Pseudomonadati</taxon>
        <taxon>Pseudomonadota</taxon>
        <taxon>Gammaproteobacteria</taxon>
        <taxon>Pseudomonadales</taxon>
        <taxon>Ketobacteraceae</taxon>
        <taxon>Ketobacter</taxon>
    </lineage>
</organism>
<dbReference type="InterPro" id="IPR002020">
    <property type="entry name" value="Citrate_synthase"/>
</dbReference>
<keyword evidence="4" id="KW-1185">Reference proteome</keyword>
<comment type="pathway">
    <text evidence="1">Carbohydrate metabolism; tricarboxylic acid cycle; isocitrate from oxaloacetate: step 1/2.</text>
</comment>
<dbReference type="KEGG" id="kak:Kalk_05610"/>
<dbReference type="EC" id="2.3.3.16" evidence="2"/>
<dbReference type="Proteomes" id="UP000235116">
    <property type="component" value="Chromosome"/>
</dbReference>
<protein>
    <recommendedName>
        <fullName evidence="2">citrate synthase (unknown stereospecificity)</fullName>
        <ecNumber evidence="2">2.3.3.16</ecNumber>
    </recommendedName>
</protein>
<dbReference type="UniPathway" id="UPA00223">
    <property type="reaction ID" value="UER00717"/>
</dbReference>
<name>A0A2K9LI40_9GAMM</name>
<dbReference type="Pfam" id="PF00285">
    <property type="entry name" value="Citrate_synt"/>
    <property type="match status" value="1"/>
</dbReference>
<dbReference type="AlphaFoldDB" id="A0A2K9LI40"/>
<dbReference type="InterPro" id="IPR016142">
    <property type="entry name" value="Citrate_synth-like_lrg_a-sub"/>
</dbReference>
<dbReference type="Gene3D" id="1.10.580.10">
    <property type="entry name" value="Citrate Synthase, domain 1"/>
    <property type="match status" value="1"/>
</dbReference>
<sequence>MSIEDLNRLESSLETHIGKAFLSERVVMRGKDLHHELGDRQWMDVFLYAITGRQFTESQLRFLNFMWVASSYPDPGIWPNQVAALGGSARSTASLSLLAGLAVSEAKIYGRRPERKILDFFHRAASAEDAGISIEDFILQELSERRIVAGYGRPLARVDERIPHTLKLIEELGLEKGRYFQLAFRVYECLKRERNLSINIAALNTAIIADMGMSTEEYQQFLTVVFITGIAPCYQDARARPEGSFFAMRCENLNYRGHEYRRW</sequence>
<reference evidence="4" key="1">
    <citation type="submission" date="2017-08" db="EMBL/GenBank/DDBJ databases">
        <title>Direct submision.</title>
        <authorList>
            <person name="Kim S.-J."/>
            <person name="Rhee S.-K."/>
        </authorList>
    </citation>
    <scope>NUCLEOTIDE SEQUENCE [LARGE SCALE GENOMIC DNA]</scope>
    <source>
        <strain evidence="4">GI5</strain>
    </source>
</reference>
<evidence type="ECO:0000256" key="2">
    <source>
        <dbReference type="ARBA" id="ARBA00012972"/>
    </source>
</evidence>
<dbReference type="GO" id="GO:0036440">
    <property type="term" value="F:citrate synthase activity"/>
    <property type="evidence" value="ECO:0007669"/>
    <property type="project" value="UniProtKB-EC"/>
</dbReference>